<protein>
    <recommendedName>
        <fullName evidence="2">HAT C-terminal dimerisation domain-containing protein</fullName>
    </recommendedName>
</protein>
<dbReference type="PANTHER" id="PTHR11697:SF230">
    <property type="entry name" value="ZINC FINGER, MYM DOMAIN CONTAINING 1"/>
    <property type="match status" value="1"/>
</dbReference>
<proteinExistence type="predicted"/>
<reference evidence="3 4" key="1">
    <citation type="journal article" date="2017" name="Nature">
        <title>The Apostasia genome and the evolution of orchids.</title>
        <authorList>
            <person name="Zhang G.Q."/>
            <person name="Liu K.W."/>
            <person name="Li Z."/>
            <person name="Lohaus R."/>
            <person name="Hsiao Y.Y."/>
            <person name="Niu S.C."/>
            <person name="Wang J.Y."/>
            <person name="Lin Y.C."/>
            <person name="Xu Q."/>
            <person name="Chen L.J."/>
            <person name="Yoshida K."/>
            <person name="Fujiwara S."/>
            <person name="Wang Z.W."/>
            <person name="Zhang Y.Q."/>
            <person name="Mitsuda N."/>
            <person name="Wang M."/>
            <person name="Liu G.H."/>
            <person name="Pecoraro L."/>
            <person name="Huang H.X."/>
            <person name="Xiao X.J."/>
            <person name="Lin M."/>
            <person name="Wu X.Y."/>
            <person name="Wu W.L."/>
            <person name="Chen Y.Y."/>
            <person name="Chang S.B."/>
            <person name="Sakamoto S."/>
            <person name="Ohme-Takagi M."/>
            <person name="Yagi M."/>
            <person name="Zeng S.J."/>
            <person name="Shen C.Y."/>
            <person name="Yeh C.M."/>
            <person name="Luo Y.B."/>
            <person name="Tsai W.C."/>
            <person name="Van de Peer Y."/>
            <person name="Liu Z.J."/>
        </authorList>
    </citation>
    <scope>NUCLEOTIDE SEQUENCE [LARGE SCALE GENOMIC DNA]</scope>
    <source>
        <strain evidence="4">cv. Shenzhen</strain>
        <tissue evidence="3">Stem</tissue>
    </source>
</reference>
<feature type="domain" description="HAT C-terminal dimerisation" evidence="2">
    <location>
        <begin position="227"/>
        <end position="286"/>
    </location>
</feature>
<evidence type="ECO:0000313" key="3">
    <source>
        <dbReference type="EMBL" id="PKA58569.1"/>
    </source>
</evidence>
<evidence type="ECO:0000256" key="1">
    <source>
        <dbReference type="SAM" id="Phobius"/>
    </source>
</evidence>
<dbReference type="Proteomes" id="UP000236161">
    <property type="component" value="Unassembled WGS sequence"/>
</dbReference>
<feature type="transmembrane region" description="Helical" evidence="1">
    <location>
        <begin position="230"/>
        <end position="252"/>
    </location>
</feature>
<dbReference type="OrthoDB" id="1739706at2759"/>
<keyword evidence="4" id="KW-1185">Reference proteome</keyword>
<organism evidence="3 4">
    <name type="scientific">Apostasia shenzhenica</name>
    <dbReference type="NCBI Taxonomy" id="1088818"/>
    <lineage>
        <taxon>Eukaryota</taxon>
        <taxon>Viridiplantae</taxon>
        <taxon>Streptophyta</taxon>
        <taxon>Embryophyta</taxon>
        <taxon>Tracheophyta</taxon>
        <taxon>Spermatophyta</taxon>
        <taxon>Magnoliopsida</taxon>
        <taxon>Liliopsida</taxon>
        <taxon>Asparagales</taxon>
        <taxon>Orchidaceae</taxon>
        <taxon>Apostasioideae</taxon>
        <taxon>Apostasia</taxon>
    </lineage>
</organism>
<dbReference type="GO" id="GO:0046983">
    <property type="term" value="F:protein dimerization activity"/>
    <property type="evidence" value="ECO:0007669"/>
    <property type="project" value="InterPro"/>
</dbReference>
<dbReference type="InterPro" id="IPR008906">
    <property type="entry name" value="HATC_C_dom"/>
</dbReference>
<keyword evidence="1" id="KW-1133">Transmembrane helix</keyword>
<keyword evidence="1" id="KW-0472">Membrane</keyword>
<keyword evidence="1" id="KW-0812">Transmembrane</keyword>
<sequence length="310" mass="36050">MFSSIVDVLDFIREDGLTSEQKGEATGLLDVILSFDFIFNIHLMKAILGVTNELSVALQRKDQDIVNSMKQVEISKKRLQMMRDNGWKNLLEEVSLFCSNHGIKVACMNDMHMLRGRSRRKASEITNLHHYQVDLFYNVIDMQLQELNGRFTETTTELLLCMESLNPSNLFFAFDKIKLVKLARFYPLDFSSVDLLKLDNQLDNYIFDMRSSDDFAYLQAKKLVETNRHIIYPLVYLLIKLVLTLLVATASVERAFSAMNIVKSRLRNKMGDLWMNDCLVTFIERDIFNKVDNELILQCFQNMKSRRGQL</sequence>
<name>A0A2I0ASP1_9ASPA</name>
<dbReference type="EMBL" id="KZ451951">
    <property type="protein sequence ID" value="PKA58569.1"/>
    <property type="molecule type" value="Genomic_DNA"/>
</dbReference>
<dbReference type="InterPro" id="IPR055298">
    <property type="entry name" value="AtLOH3-like"/>
</dbReference>
<evidence type="ECO:0000259" key="2">
    <source>
        <dbReference type="Pfam" id="PF05699"/>
    </source>
</evidence>
<evidence type="ECO:0000313" key="4">
    <source>
        <dbReference type="Proteomes" id="UP000236161"/>
    </source>
</evidence>
<dbReference type="PANTHER" id="PTHR11697">
    <property type="entry name" value="GENERAL TRANSCRIPTION FACTOR 2-RELATED ZINC FINGER PROTEIN"/>
    <property type="match status" value="1"/>
</dbReference>
<accession>A0A2I0ASP1</accession>
<gene>
    <name evidence="3" type="ORF">AXF42_Ash008856</name>
</gene>
<dbReference type="Pfam" id="PF05699">
    <property type="entry name" value="Dimer_Tnp_hAT"/>
    <property type="match status" value="1"/>
</dbReference>
<dbReference type="AlphaFoldDB" id="A0A2I0ASP1"/>